<feature type="non-terminal residue" evidence="13">
    <location>
        <position position="1"/>
    </location>
</feature>
<dbReference type="SMART" id="SM00028">
    <property type="entry name" value="TPR"/>
    <property type="match status" value="11"/>
</dbReference>
<organism evidence="13 14">
    <name type="scientific">Clydaea vesicula</name>
    <dbReference type="NCBI Taxonomy" id="447962"/>
    <lineage>
        <taxon>Eukaryota</taxon>
        <taxon>Fungi</taxon>
        <taxon>Fungi incertae sedis</taxon>
        <taxon>Chytridiomycota</taxon>
        <taxon>Chytridiomycota incertae sedis</taxon>
        <taxon>Chytridiomycetes</taxon>
        <taxon>Lobulomycetales</taxon>
        <taxon>Lobulomycetaceae</taxon>
        <taxon>Clydaea</taxon>
    </lineage>
</organism>
<comment type="similarity">
    <text evidence="9">Belongs to the Tom70 family.</text>
</comment>
<feature type="region of interest" description="Disordered" evidence="11">
    <location>
        <begin position="45"/>
        <end position="73"/>
    </location>
</feature>
<evidence type="ECO:0000256" key="5">
    <source>
        <dbReference type="ARBA" id="ARBA00022803"/>
    </source>
</evidence>
<dbReference type="Proteomes" id="UP001211065">
    <property type="component" value="Unassembled WGS sequence"/>
</dbReference>
<evidence type="ECO:0000256" key="1">
    <source>
        <dbReference type="ARBA" id="ARBA00004572"/>
    </source>
</evidence>
<keyword evidence="14" id="KW-1185">Reference proteome</keyword>
<keyword evidence="8 12" id="KW-0472">Membrane</keyword>
<reference evidence="13" key="1">
    <citation type="submission" date="2020-05" db="EMBL/GenBank/DDBJ databases">
        <title>Phylogenomic resolution of chytrid fungi.</title>
        <authorList>
            <person name="Stajich J.E."/>
            <person name="Amses K."/>
            <person name="Simmons R."/>
            <person name="Seto K."/>
            <person name="Myers J."/>
            <person name="Bonds A."/>
            <person name="Quandt C.A."/>
            <person name="Barry K."/>
            <person name="Liu P."/>
            <person name="Grigoriev I."/>
            <person name="Longcore J.E."/>
            <person name="James T.Y."/>
        </authorList>
    </citation>
    <scope>NUCLEOTIDE SEQUENCE</scope>
    <source>
        <strain evidence="13">JEL0476</strain>
    </source>
</reference>
<evidence type="ECO:0000313" key="13">
    <source>
        <dbReference type="EMBL" id="KAJ3206110.1"/>
    </source>
</evidence>
<dbReference type="AlphaFoldDB" id="A0AAD5TUJ2"/>
<evidence type="ECO:0000313" key="14">
    <source>
        <dbReference type="Proteomes" id="UP001211065"/>
    </source>
</evidence>
<dbReference type="Pfam" id="PF14559">
    <property type="entry name" value="TPR_19"/>
    <property type="match status" value="1"/>
</dbReference>
<keyword evidence="2 12" id="KW-0812">Transmembrane</keyword>
<dbReference type="EMBL" id="JADGJW010001151">
    <property type="protein sequence ID" value="KAJ3206110.1"/>
    <property type="molecule type" value="Genomic_DNA"/>
</dbReference>
<feature type="repeat" description="TPR" evidence="10">
    <location>
        <begin position="274"/>
        <end position="307"/>
    </location>
</feature>
<gene>
    <name evidence="13" type="primary">TOM70_1</name>
    <name evidence="13" type="ORF">HK099_000623</name>
</gene>
<feature type="transmembrane region" description="Helical" evidence="12">
    <location>
        <begin position="20"/>
        <end position="41"/>
    </location>
</feature>
<dbReference type="PROSITE" id="PS50005">
    <property type="entry name" value="TPR"/>
    <property type="match status" value="4"/>
</dbReference>
<evidence type="ECO:0000256" key="2">
    <source>
        <dbReference type="ARBA" id="ARBA00022692"/>
    </source>
</evidence>
<dbReference type="PANTHER" id="PTHR46208">
    <property type="entry name" value="MITOCHONDRIAL IMPORT RECEPTOR SUBUNIT TOM70"/>
    <property type="match status" value="1"/>
</dbReference>
<dbReference type="Pfam" id="PF00515">
    <property type="entry name" value="TPR_1"/>
    <property type="match status" value="1"/>
</dbReference>
<keyword evidence="6 12" id="KW-1133">Transmembrane helix</keyword>
<accession>A0AAD5TUJ2</accession>
<dbReference type="Gene3D" id="1.25.40.10">
    <property type="entry name" value="Tetratricopeptide repeat domain"/>
    <property type="match status" value="2"/>
</dbReference>
<dbReference type="GO" id="GO:0008320">
    <property type="term" value="F:protein transmembrane transporter activity"/>
    <property type="evidence" value="ECO:0007669"/>
    <property type="project" value="TreeGrafter"/>
</dbReference>
<dbReference type="Pfam" id="PF13181">
    <property type="entry name" value="TPR_8"/>
    <property type="match status" value="1"/>
</dbReference>
<protein>
    <submittedName>
        <fullName evidence="13">TOM (Translocase of outer membrane) complex component</fullName>
    </submittedName>
</protein>
<evidence type="ECO:0000256" key="7">
    <source>
        <dbReference type="ARBA" id="ARBA00023128"/>
    </source>
</evidence>
<dbReference type="GO" id="GO:0030943">
    <property type="term" value="F:mitochondrion targeting sequence binding"/>
    <property type="evidence" value="ECO:0007669"/>
    <property type="project" value="TreeGrafter"/>
</dbReference>
<evidence type="ECO:0000256" key="3">
    <source>
        <dbReference type="ARBA" id="ARBA00022737"/>
    </source>
</evidence>
<dbReference type="PANTHER" id="PTHR46208:SF1">
    <property type="entry name" value="MITOCHONDRIAL IMPORT RECEPTOR SUBUNIT TOM70"/>
    <property type="match status" value="1"/>
</dbReference>
<keyword evidence="5 10" id="KW-0802">TPR repeat</keyword>
<dbReference type="Pfam" id="PF13431">
    <property type="entry name" value="TPR_17"/>
    <property type="match status" value="1"/>
</dbReference>
<feature type="repeat" description="TPR" evidence="10">
    <location>
        <begin position="342"/>
        <end position="375"/>
    </location>
</feature>
<dbReference type="InterPro" id="IPR019734">
    <property type="entry name" value="TPR_rpt"/>
</dbReference>
<keyword evidence="7" id="KW-0496">Mitochondrion</keyword>
<evidence type="ECO:0000256" key="12">
    <source>
        <dbReference type="SAM" id="Phobius"/>
    </source>
</evidence>
<feature type="repeat" description="TPR" evidence="10">
    <location>
        <begin position="410"/>
        <end position="443"/>
    </location>
</feature>
<comment type="subcellular location">
    <subcellularLocation>
        <location evidence="1">Mitochondrion outer membrane</location>
        <topology evidence="1">Single-pass membrane protein</topology>
    </subcellularLocation>
</comment>
<comment type="caution">
    <text evidence="13">The sequence shown here is derived from an EMBL/GenBank/DDBJ whole genome shotgun (WGS) entry which is preliminary data.</text>
</comment>
<dbReference type="GO" id="GO:0030150">
    <property type="term" value="P:protein import into mitochondrial matrix"/>
    <property type="evidence" value="ECO:0007669"/>
    <property type="project" value="TreeGrafter"/>
</dbReference>
<proteinExistence type="inferred from homology"/>
<evidence type="ECO:0000256" key="11">
    <source>
        <dbReference type="SAM" id="MobiDB-lite"/>
    </source>
</evidence>
<keyword evidence="4" id="KW-1000">Mitochondrion outer membrane</keyword>
<evidence type="ECO:0000256" key="9">
    <source>
        <dbReference type="ARBA" id="ARBA00038030"/>
    </source>
</evidence>
<dbReference type="GO" id="GO:0045039">
    <property type="term" value="P:protein insertion into mitochondrial inner membrane"/>
    <property type="evidence" value="ECO:0007669"/>
    <property type="project" value="TreeGrafter"/>
</dbReference>
<sequence length="528" mass="59192">MSSSNKVTLIEKVTNFSGKYWKEILFGTVVVITVGAGVVYLNKSNTKSTKKSKKPSEKLSATNDKPRDTQNLSETEIKELARTAKNMGNKLFGENKFDEAIQLYTEAIQLSPEAVYFNNRAACEARLKNWSKVISDCTEALNRDPMYIKALLRRATAYEHKNEFKESLNDYSALCVLEEFKNTTSMASADRVLKNLGTKIAAELIKDKVERLPSDTFISASSELADFLTIPEVSEADGIFKKAIMNIMKQKYEEAKSNVDKSIELGNLSKDFEAFAYNLRGTFLFLVGNVDKAMVAFEKSIELDPTQVDSYIKKACLYMEKGDTETCQKEFEAASKIKDDNVDFYYHRGQIKHLIGELADAMADFSKSLLYDPNLVYAKIQLGVTQYKSGQIQAANETFKEAEILFSNRSEVFNYQGEIYLDQGDDVKALESFDKAIQLNPNSSLPYINKALLYLQARNDAATAEKLLKKAIEIDPYGDVAFGPLAQLYLTQNRVAEAREVYDKSIAAARTENELVTAVCSREAALAQ</sequence>
<evidence type="ECO:0000256" key="10">
    <source>
        <dbReference type="PROSITE-ProRule" id="PRU00339"/>
    </source>
</evidence>
<feature type="repeat" description="TPR" evidence="10">
    <location>
        <begin position="81"/>
        <end position="114"/>
    </location>
</feature>
<evidence type="ECO:0000256" key="8">
    <source>
        <dbReference type="ARBA" id="ARBA00023136"/>
    </source>
</evidence>
<dbReference type="SUPFAM" id="SSF48452">
    <property type="entry name" value="TPR-like"/>
    <property type="match status" value="1"/>
</dbReference>
<dbReference type="PROSITE" id="PS50293">
    <property type="entry name" value="TPR_REGION"/>
    <property type="match status" value="2"/>
</dbReference>
<evidence type="ECO:0000256" key="6">
    <source>
        <dbReference type="ARBA" id="ARBA00022989"/>
    </source>
</evidence>
<dbReference type="InterPro" id="IPR011990">
    <property type="entry name" value="TPR-like_helical_dom_sf"/>
</dbReference>
<dbReference type="GO" id="GO:0005741">
    <property type="term" value="C:mitochondrial outer membrane"/>
    <property type="evidence" value="ECO:0007669"/>
    <property type="project" value="UniProtKB-SubCell"/>
</dbReference>
<keyword evidence="3" id="KW-0677">Repeat</keyword>
<name>A0AAD5TUJ2_9FUNG</name>
<evidence type="ECO:0000256" key="4">
    <source>
        <dbReference type="ARBA" id="ARBA00022787"/>
    </source>
</evidence>